<comment type="caution">
    <text evidence="1">The sequence shown here is derived from an EMBL/GenBank/DDBJ whole genome shotgun (WGS) entry which is preliminary data.</text>
</comment>
<evidence type="ECO:0008006" key="2">
    <source>
        <dbReference type="Google" id="ProtNLM"/>
    </source>
</evidence>
<gene>
    <name evidence="1" type="ORF">G3M58_17300</name>
</gene>
<accession>A0A6G3WRR3</accession>
<reference evidence="1" key="1">
    <citation type="submission" date="2020-01" db="EMBL/GenBank/DDBJ databases">
        <title>Insect and environment-associated Actinomycetes.</title>
        <authorList>
            <person name="Currrie C."/>
            <person name="Chevrette M."/>
            <person name="Carlson C."/>
            <person name="Stubbendieck R."/>
            <person name="Wendt-Pienkowski E."/>
        </authorList>
    </citation>
    <scope>NUCLEOTIDE SEQUENCE</scope>
    <source>
        <strain evidence="1">SID7499</strain>
    </source>
</reference>
<proteinExistence type="predicted"/>
<dbReference type="AlphaFoldDB" id="A0A6G3WRR3"/>
<name>A0A6G3WRR3_9ACTN</name>
<dbReference type="EMBL" id="JAAGMN010001671">
    <property type="protein sequence ID" value="NEE08208.1"/>
    <property type="molecule type" value="Genomic_DNA"/>
</dbReference>
<organism evidence="1">
    <name type="scientific">Streptomyces sp. SID7499</name>
    <dbReference type="NCBI Taxonomy" id="2706086"/>
    <lineage>
        <taxon>Bacteria</taxon>
        <taxon>Bacillati</taxon>
        <taxon>Actinomycetota</taxon>
        <taxon>Actinomycetes</taxon>
        <taxon>Kitasatosporales</taxon>
        <taxon>Streptomycetaceae</taxon>
        <taxon>Streptomyces</taxon>
    </lineage>
</organism>
<sequence>MRPRACGAAWSGCAGRHRGGPRGLPPGAIPLPGNIAVTRAPLLRGAFRFDIGLDESIGVLARGPPVEAIVTHTFSLAESRAAFDTAHDRTIASKVLLDLRTPV</sequence>
<evidence type="ECO:0000313" key="1">
    <source>
        <dbReference type="EMBL" id="NEE08208.1"/>
    </source>
</evidence>
<protein>
    <recommendedName>
        <fullName evidence="2">Zinc-binding dehydrogenase</fullName>
    </recommendedName>
</protein>